<feature type="region of interest" description="Disordered" evidence="1">
    <location>
        <begin position="99"/>
        <end position="123"/>
    </location>
</feature>
<sequence>MDNPLPAKRQFPVLRRDKKGSRKKQTFSSAHKKTGGKKKQTIIQRSYAAFQPNFVAFYLFLALTTKKSSTDAQTLSSMRNLATYFTLAICVVSRREGRKARPAELPAARPDAAPPAFSTPGCG</sequence>
<evidence type="ECO:0000313" key="2">
    <source>
        <dbReference type="EMBL" id="QBY29819.1"/>
    </source>
</evidence>
<name>A0A482PP54_CITRO</name>
<reference evidence="2" key="1">
    <citation type="submission" date="2019-03" db="EMBL/GenBank/DDBJ databases">
        <title>Complete genome sequence of enteropathogenic Citrobacter rodentium strain DBS100.</title>
        <authorList>
            <person name="Popov G."/>
            <person name="Fiebig A."/>
            <person name="Shideler S."/>
            <person name="Coombes B."/>
            <person name="Savchenko A."/>
        </authorList>
    </citation>
    <scope>NUCLEOTIDE SEQUENCE</scope>
    <source>
        <strain evidence="2">DBS100</strain>
    </source>
</reference>
<proteinExistence type="predicted"/>
<feature type="compositionally biased region" description="Low complexity" evidence="1">
    <location>
        <begin position="103"/>
        <end position="116"/>
    </location>
</feature>
<dbReference type="EMBL" id="CP038008">
    <property type="protein sequence ID" value="QBY29819.1"/>
    <property type="molecule type" value="Genomic_DNA"/>
</dbReference>
<feature type="compositionally biased region" description="Basic residues" evidence="1">
    <location>
        <begin position="16"/>
        <end position="40"/>
    </location>
</feature>
<feature type="region of interest" description="Disordered" evidence="1">
    <location>
        <begin position="1"/>
        <end position="40"/>
    </location>
</feature>
<dbReference type="AlphaFoldDB" id="A0A482PP54"/>
<accession>A0A482PP54</accession>
<organism evidence="2">
    <name type="scientific">Citrobacter rodentium</name>
    <dbReference type="NCBI Taxonomy" id="67825"/>
    <lineage>
        <taxon>Bacteria</taxon>
        <taxon>Pseudomonadati</taxon>
        <taxon>Pseudomonadota</taxon>
        <taxon>Gammaproteobacteria</taxon>
        <taxon>Enterobacterales</taxon>
        <taxon>Enterobacteriaceae</taxon>
        <taxon>Citrobacter</taxon>
    </lineage>
</organism>
<gene>
    <name evidence="2" type="ORF">E2R62_13860</name>
</gene>
<protein>
    <submittedName>
        <fullName evidence="2">Uncharacterized protein</fullName>
    </submittedName>
</protein>
<evidence type="ECO:0000256" key="1">
    <source>
        <dbReference type="SAM" id="MobiDB-lite"/>
    </source>
</evidence>